<dbReference type="Pfam" id="PF16879">
    <property type="entry name" value="Sin3a_C"/>
    <property type="match status" value="1"/>
</dbReference>
<evidence type="ECO:0000256" key="5">
    <source>
        <dbReference type="ARBA" id="ARBA00023163"/>
    </source>
</evidence>
<evidence type="ECO:0000256" key="2">
    <source>
        <dbReference type="ARBA" id="ARBA00022491"/>
    </source>
</evidence>
<dbReference type="GO" id="GO:0000122">
    <property type="term" value="P:negative regulation of transcription by RNA polymerase II"/>
    <property type="evidence" value="ECO:0007669"/>
    <property type="project" value="TreeGrafter"/>
</dbReference>
<keyword evidence="5" id="KW-0804">Transcription</keyword>
<evidence type="ECO:0000256" key="8">
    <source>
        <dbReference type="SAM" id="MobiDB-lite"/>
    </source>
</evidence>
<dbReference type="InterPro" id="IPR036600">
    <property type="entry name" value="PAH_sf"/>
</dbReference>
<dbReference type="GO" id="GO:0010628">
    <property type="term" value="P:positive regulation of gene expression"/>
    <property type="evidence" value="ECO:0007669"/>
    <property type="project" value="UniProtKB-ARBA"/>
</dbReference>
<dbReference type="PANTHER" id="PTHR12346:SF0">
    <property type="entry name" value="SIN3A, ISOFORM G"/>
    <property type="match status" value="1"/>
</dbReference>
<evidence type="ECO:0000256" key="3">
    <source>
        <dbReference type="ARBA" id="ARBA00022737"/>
    </source>
</evidence>
<feature type="compositionally biased region" description="Acidic residues" evidence="8">
    <location>
        <begin position="999"/>
        <end position="1010"/>
    </location>
</feature>
<dbReference type="FunFam" id="1.20.1160.11:FF:000002">
    <property type="entry name" value="Paired amphipathic helix protein SIN3"/>
    <property type="match status" value="1"/>
</dbReference>
<keyword evidence="2" id="KW-0678">Repressor</keyword>
<accession>A0AAJ0BV96</accession>
<evidence type="ECO:0000256" key="4">
    <source>
        <dbReference type="ARBA" id="ARBA00023015"/>
    </source>
</evidence>
<feature type="region of interest" description="Disordered" evidence="8">
    <location>
        <begin position="519"/>
        <end position="601"/>
    </location>
</feature>
<evidence type="ECO:0000256" key="6">
    <source>
        <dbReference type="ARBA" id="ARBA00023242"/>
    </source>
</evidence>
<feature type="region of interest" description="Disordered" evidence="8">
    <location>
        <begin position="1464"/>
        <end position="1484"/>
    </location>
</feature>
<feature type="region of interest" description="Disordered" evidence="8">
    <location>
        <begin position="294"/>
        <end position="377"/>
    </location>
</feature>
<dbReference type="GO" id="GO:0033698">
    <property type="term" value="C:Rpd3L complex"/>
    <property type="evidence" value="ECO:0007669"/>
    <property type="project" value="UniProtKB-ARBA"/>
</dbReference>
<gene>
    <name evidence="10" type="ORF">QBC33DRAFT_546367</name>
</gene>
<dbReference type="Gene3D" id="1.20.1160.11">
    <property type="entry name" value="Paired amphipathic helix"/>
    <property type="match status" value="3"/>
</dbReference>
<feature type="compositionally biased region" description="Basic and acidic residues" evidence="8">
    <location>
        <begin position="32"/>
        <end position="48"/>
    </location>
</feature>
<dbReference type="FunFam" id="1.20.1160.11:FF:000001">
    <property type="entry name" value="Paired amphipathic helix protein Sin3"/>
    <property type="match status" value="1"/>
</dbReference>
<dbReference type="PANTHER" id="PTHR12346">
    <property type="entry name" value="SIN3B-RELATED"/>
    <property type="match status" value="1"/>
</dbReference>
<keyword evidence="11" id="KW-1185">Reference proteome</keyword>
<protein>
    <recommendedName>
        <fullName evidence="9">Histone deacetylase interacting domain-containing protein</fullName>
    </recommendedName>
</protein>
<feature type="region of interest" description="Disordered" evidence="8">
    <location>
        <begin position="999"/>
        <end position="1089"/>
    </location>
</feature>
<dbReference type="InterPro" id="IPR013194">
    <property type="entry name" value="HDAC_interact_dom"/>
</dbReference>
<dbReference type="GO" id="GO:0003714">
    <property type="term" value="F:transcription corepressor activity"/>
    <property type="evidence" value="ECO:0007669"/>
    <property type="project" value="InterPro"/>
</dbReference>
<feature type="compositionally biased region" description="Pro residues" evidence="8">
    <location>
        <begin position="307"/>
        <end position="319"/>
    </location>
</feature>
<evidence type="ECO:0000313" key="10">
    <source>
        <dbReference type="EMBL" id="KAK1764896.1"/>
    </source>
</evidence>
<feature type="compositionally biased region" description="Polar residues" evidence="8">
    <location>
        <begin position="142"/>
        <end position="153"/>
    </location>
</feature>
<dbReference type="EMBL" id="MU839018">
    <property type="protein sequence ID" value="KAK1764896.1"/>
    <property type="molecule type" value="Genomic_DNA"/>
</dbReference>
<reference evidence="10" key="1">
    <citation type="submission" date="2023-06" db="EMBL/GenBank/DDBJ databases">
        <title>Genome-scale phylogeny and comparative genomics of the fungal order Sordariales.</title>
        <authorList>
            <consortium name="Lawrence Berkeley National Laboratory"/>
            <person name="Hensen N."/>
            <person name="Bonometti L."/>
            <person name="Westerberg I."/>
            <person name="Brannstrom I.O."/>
            <person name="Guillou S."/>
            <person name="Cros-Aarteil S."/>
            <person name="Calhoun S."/>
            <person name="Haridas S."/>
            <person name="Kuo A."/>
            <person name="Mondo S."/>
            <person name="Pangilinan J."/>
            <person name="Riley R."/>
            <person name="Labutti K."/>
            <person name="Andreopoulos B."/>
            <person name="Lipzen A."/>
            <person name="Chen C."/>
            <person name="Yanf M."/>
            <person name="Daum C."/>
            <person name="Ng V."/>
            <person name="Clum A."/>
            <person name="Steindorff A."/>
            <person name="Ohm R."/>
            <person name="Martin F."/>
            <person name="Silar P."/>
            <person name="Natvig D."/>
            <person name="Lalanne C."/>
            <person name="Gautier V."/>
            <person name="Ament-Velasquez S.L."/>
            <person name="Kruys A."/>
            <person name="Hutchinson M.I."/>
            <person name="Powell A.J."/>
            <person name="Barry K."/>
            <person name="Miller A.N."/>
            <person name="Grigoriev I.V."/>
            <person name="Debuchy R."/>
            <person name="Gladieux P."/>
            <person name="Thoren M.H."/>
            <person name="Johannesson H."/>
        </authorList>
    </citation>
    <scope>NUCLEOTIDE SEQUENCE</scope>
    <source>
        <strain evidence="10">8032-3</strain>
    </source>
</reference>
<dbReference type="SMART" id="SM00761">
    <property type="entry name" value="HDAC_interact"/>
    <property type="match status" value="1"/>
</dbReference>
<evidence type="ECO:0000259" key="9">
    <source>
        <dbReference type="SMART" id="SM00761"/>
    </source>
</evidence>
<keyword evidence="6 7" id="KW-0539">Nucleus</keyword>
<feature type="compositionally biased region" description="Polar residues" evidence="8">
    <location>
        <begin position="1473"/>
        <end position="1484"/>
    </location>
</feature>
<feature type="compositionally biased region" description="Acidic residues" evidence="8">
    <location>
        <begin position="1065"/>
        <end position="1074"/>
    </location>
</feature>
<dbReference type="RefSeq" id="XP_060281109.1">
    <property type="nucleotide sequence ID" value="XM_060428653.1"/>
</dbReference>
<feature type="region of interest" description="Disordered" evidence="8">
    <location>
        <begin position="1"/>
        <end position="62"/>
    </location>
</feature>
<dbReference type="Pfam" id="PF08295">
    <property type="entry name" value="Sin3_corepress"/>
    <property type="match status" value="1"/>
</dbReference>
<feature type="region of interest" description="Disordered" evidence="8">
    <location>
        <begin position="74"/>
        <end position="157"/>
    </location>
</feature>
<sequence>MNSQGLHGGAAFDRDREVDEQRHRAALQQQDEIAHREREQTERQHREPYQPSAPHHSSAGSIPLHQPVAARMNSIHSPGGLLANHGGSTQSMPMGPHPGPVSNFGGPMHNDPGRPSQQHPGPPTGPGPQHQMFAPLAHAPSGPNNSLGASNGPASIFGGPLQQDNARPAAQDGARVMQQIPFGSGMGGGGGHPIPPAGPGGVPQGQQPILNDALSYLDQVKVQFHEQPDVYNRFLDIMKDFKSQTIDTPGVISRVSELFAGHPNLIQGFNTFLPPGYRIECGLENNPNSIRVTTPSGSTIHSIGGPRPVPPEPSQPAPGPTQAYIGQRPGVWQVQQQQVQNAAESPEANFSVPAPTGPAPFPGSSQSASFEGNSPNQQRAVPAIQAGSAVGLAPVPRNAHTPTPAGGQGNVNGGPSQQTTMEKRAPVEFNHAISYVNKIKNRFQDKPEIYKQFLEILQTYQREQKPIQDVYSQVTTLFHTAPDLLEDFKQFLPESAAQARSAGARMEEAINLGAAAAAPSLQPGQPTRDGPKMPPVGNFAPPASAGKESRKRPRPEKAAPASTAPVSEVPTSAVRGSVAATSSGNKRAKLSHKPGVPDGPLVEPTLTPIMPEPLGPLPVAASYPEDMHFFDRVKKQIGNRTTTNEFLKLINLFVTDLITKEALVHKASQFIGSSPDLMNFLTSLLQCNGEDEEVENLPGAPIGRVSLSNCRGYGPSYRLLPKRERMKQCSGRDELCNSVLNDEWASHPTWASEDSGFVAHRKNGYEEGLHRIEEERHDYDFYIEANQKCIQLLEPIAQQMLTQPETERGTFKMPFALGGQSTSIYKRVLKKIYGPVKGGQVVNEMFSNPFSVVPIVMARLKQKDEEWRFTQREWEKVWQSQTENMHLKSLDHMGIQVKSNDKRTLSAKHLVDVIKTRHEEQRRARAAKGKTPRYQFLYSFKDQDVLLDLLRFMSVFATVGGQHNAMERRRILDFFENFIPQFFDLPEELVQEKLADIDQDSAEEEEDEPTPAELTNGRPRRNGKKSDLLRGVLDPGRNGSRSRTHKEESAASGSKETTPDVGSGNDEEAADAAEDVAVPEVSNDRWLPTVPRPTIVKEARNRRDDHDGALLDVDGELKADAPFPRSWYNFYCNQNIFVFFSVFQALYSRLEGVKNSPESVIEQIRREKAEKPAKVLGLVRDDMHFFDDENPETFWPRTTELIEEFITGEIDEARYQDILRHYYLRKGWTLYTIQDLLKILCRVGLACNNPDTKGEKTKELVREYLASRHQEETSYQTEISARKFAEKCIKDGEMFVICWYPSKKETTVRWLQKDETTFYTDEMERKEQWQYYISSYMRIEHTEGVIRSRLQKVLLERNLPSGANDSSDDGYKPKPLFVHEGLILRICLLSYKIVYEKDTSDYFVYNTAHFDSADERKFHEDKQVFMKEVREERFKEKMVMNSPWMKNMSQEEVQKMNEDYQKWANQGVPLPSAQRQSGDTAMTS</sequence>
<proteinExistence type="predicted"/>
<feature type="region of interest" description="Disordered" evidence="8">
    <location>
        <begin position="393"/>
        <end position="421"/>
    </location>
</feature>
<dbReference type="InterPro" id="IPR031693">
    <property type="entry name" value="Sin3_C"/>
</dbReference>
<dbReference type="InterPro" id="IPR039774">
    <property type="entry name" value="Sin3-like"/>
</dbReference>
<evidence type="ECO:0000256" key="7">
    <source>
        <dbReference type="PROSITE-ProRule" id="PRU00810"/>
    </source>
</evidence>
<dbReference type="Pfam" id="PF02671">
    <property type="entry name" value="PAH"/>
    <property type="match status" value="3"/>
</dbReference>
<name>A0AAJ0BV96_9PEZI</name>
<organism evidence="10 11">
    <name type="scientific">Phialemonium atrogriseum</name>
    <dbReference type="NCBI Taxonomy" id="1093897"/>
    <lineage>
        <taxon>Eukaryota</taxon>
        <taxon>Fungi</taxon>
        <taxon>Dikarya</taxon>
        <taxon>Ascomycota</taxon>
        <taxon>Pezizomycotina</taxon>
        <taxon>Sordariomycetes</taxon>
        <taxon>Sordariomycetidae</taxon>
        <taxon>Cephalothecales</taxon>
        <taxon>Cephalothecaceae</taxon>
        <taxon>Phialemonium</taxon>
    </lineage>
</organism>
<dbReference type="FunFam" id="1.20.1160.11:FF:000003">
    <property type="entry name" value="Paired amphipathic helix SIN3-like protein"/>
    <property type="match status" value="1"/>
</dbReference>
<feature type="compositionally biased region" description="Basic and acidic residues" evidence="8">
    <location>
        <begin position="12"/>
        <end position="23"/>
    </location>
</feature>
<comment type="caution">
    <text evidence="10">The sequence shown here is derived from an EMBL/GenBank/DDBJ whole genome shotgun (WGS) entry which is preliminary data.</text>
</comment>
<comment type="subcellular location">
    <subcellularLocation>
        <location evidence="1 7">Nucleus</location>
    </subcellularLocation>
</comment>
<dbReference type="Proteomes" id="UP001244011">
    <property type="component" value="Unassembled WGS sequence"/>
</dbReference>
<keyword evidence="3" id="KW-0677">Repeat</keyword>
<feature type="compositionally biased region" description="Polar residues" evidence="8">
    <location>
        <begin position="363"/>
        <end position="377"/>
    </location>
</feature>
<dbReference type="SUPFAM" id="SSF47762">
    <property type="entry name" value="PAH2 domain"/>
    <property type="match status" value="3"/>
</dbReference>
<keyword evidence="4" id="KW-0805">Transcription regulation</keyword>
<evidence type="ECO:0000256" key="1">
    <source>
        <dbReference type="ARBA" id="ARBA00004123"/>
    </source>
</evidence>
<dbReference type="PROSITE" id="PS51477">
    <property type="entry name" value="PAH"/>
    <property type="match status" value="2"/>
</dbReference>
<dbReference type="GeneID" id="85311840"/>
<evidence type="ECO:0000313" key="11">
    <source>
        <dbReference type="Proteomes" id="UP001244011"/>
    </source>
</evidence>
<dbReference type="InterPro" id="IPR003822">
    <property type="entry name" value="PAH"/>
</dbReference>
<feature type="domain" description="Histone deacetylase interacting" evidence="9">
    <location>
        <begin position="709"/>
        <end position="810"/>
    </location>
</feature>